<keyword evidence="6 9" id="KW-0732">Signal</keyword>
<sequence>MLKLLLILGLCFVQIFAEASHPRFSCDFDSVHGVPSQPADTLPYNLQVSGYDYNPGTTITVTIDGDTFRGFYIRAFDEASGEPLGSWEESTSLHAMDRCNAAIQADREDKESVELKWNSPPEGSGKVYFNALVMKDYSTYWSDLILKED</sequence>
<dbReference type="AlphaFoldDB" id="A0A7G3AXV5"/>
<evidence type="ECO:0000256" key="1">
    <source>
        <dbReference type="ARBA" id="ARBA00004613"/>
    </source>
</evidence>
<keyword evidence="5" id="KW-0399">Innate immunity</keyword>
<comment type="similarity">
    <text evidence="2">Belongs to the insect defense protein family.</text>
</comment>
<feature type="domain" description="Reelin" evidence="10">
    <location>
        <begin position="1"/>
        <end position="149"/>
    </location>
</feature>
<evidence type="ECO:0000256" key="8">
    <source>
        <dbReference type="ARBA" id="ARBA00023022"/>
    </source>
</evidence>
<dbReference type="PANTHER" id="PTHR45828">
    <property type="entry name" value="CYTOCHROME B561/FERRIC REDUCTASE TRANSMEMBRANE"/>
    <property type="match status" value="1"/>
</dbReference>
<comment type="subcellular location">
    <subcellularLocation>
        <location evidence="1">Secreted</location>
    </subcellularLocation>
</comment>
<dbReference type="VEuPathDB" id="VectorBase:LLONM1_005895"/>
<evidence type="ECO:0000259" key="10">
    <source>
        <dbReference type="PROSITE" id="PS51019"/>
    </source>
</evidence>
<organism evidence="11">
    <name type="scientific">Lutzomyia longipalpis</name>
    <name type="common">Sand fly</name>
    <dbReference type="NCBI Taxonomy" id="7200"/>
    <lineage>
        <taxon>Eukaryota</taxon>
        <taxon>Metazoa</taxon>
        <taxon>Ecdysozoa</taxon>
        <taxon>Arthropoda</taxon>
        <taxon>Hexapoda</taxon>
        <taxon>Insecta</taxon>
        <taxon>Pterygota</taxon>
        <taxon>Neoptera</taxon>
        <taxon>Endopterygota</taxon>
        <taxon>Diptera</taxon>
        <taxon>Nematocera</taxon>
        <taxon>Psychodoidea</taxon>
        <taxon>Psychodidae</taxon>
        <taxon>Lutzomyia</taxon>
        <taxon>Lutzomyia</taxon>
    </lineage>
</organism>
<dbReference type="Gene3D" id="2.60.40.4060">
    <property type="entry name" value="Reeler domain"/>
    <property type="match status" value="1"/>
</dbReference>
<evidence type="ECO:0000313" key="11">
    <source>
        <dbReference type="EMBL" id="MBC1176413.1"/>
    </source>
</evidence>
<keyword evidence="7" id="KW-0391">Immunity</keyword>
<dbReference type="InterPro" id="IPR002861">
    <property type="entry name" value="Reeler_dom"/>
</dbReference>
<dbReference type="InterPro" id="IPR042307">
    <property type="entry name" value="Reeler_sf"/>
</dbReference>
<evidence type="ECO:0000256" key="3">
    <source>
        <dbReference type="ARBA" id="ARBA00022525"/>
    </source>
</evidence>
<reference evidence="11" key="1">
    <citation type="journal article" date="2020" name="BMC">
        <title>Leishmania infection induces a limited differential gene expression in the sand fly midgut.</title>
        <authorList>
            <person name="Coutinho-Abreu I.V."/>
            <person name="Serafim T.D."/>
            <person name="Meneses C."/>
            <person name="Kamhawi S."/>
            <person name="Oliveira F."/>
            <person name="Valenzuela J.G."/>
        </authorList>
    </citation>
    <scope>NUCLEOTIDE SEQUENCE</scope>
    <source>
        <strain evidence="11">Jacobina</strain>
        <tissue evidence="11">Midgut</tissue>
    </source>
</reference>
<keyword evidence="8" id="KW-0044">Antibiotic</keyword>
<dbReference type="GO" id="GO:0042742">
    <property type="term" value="P:defense response to bacterium"/>
    <property type="evidence" value="ECO:0007669"/>
    <property type="project" value="UniProtKB-KW"/>
</dbReference>
<accession>A0A7G3AXV5</accession>
<dbReference type="EMBL" id="GITU01007710">
    <property type="protein sequence ID" value="MBC1176413.1"/>
    <property type="molecule type" value="Transcribed_RNA"/>
</dbReference>
<evidence type="ECO:0000256" key="4">
    <source>
        <dbReference type="ARBA" id="ARBA00022529"/>
    </source>
</evidence>
<proteinExistence type="inferred from homology"/>
<dbReference type="GO" id="GO:0045087">
    <property type="term" value="P:innate immune response"/>
    <property type="evidence" value="ECO:0007669"/>
    <property type="project" value="UniProtKB-KW"/>
</dbReference>
<name>A0A7G3AXV5_LUTLO</name>
<evidence type="ECO:0000256" key="7">
    <source>
        <dbReference type="ARBA" id="ARBA00022859"/>
    </source>
</evidence>
<feature type="chain" id="PRO_5028964121" evidence="9">
    <location>
        <begin position="20"/>
        <end position="149"/>
    </location>
</feature>
<dbReference type="GO" id="GO:0005576">
    <property type="term" value="C:extracellular region"/>
    <property type="evidence" value="ECO:0007669"/>
    <property type="project" value="UniProtKB-SubCell"/>
</dbReference>
<keyword evidence="4" id="KW-0929">Antimicrobial</keyword>
<dbReference type="Pfam" id="PF02014">
    <property type="entry name" value="Reeler"/>
    <property type="match status" value="1"/>
</dbReference>
<keyword evidence="3" id="KW-0964">Secreted</keyword>
<evidence type="ECO:0000256" key="2">
    <source>
        <dbReference type="ARBA" id="ARBA00008501"/>
    </source>
</evidence>
<evidence type="ECO:0000256" key="5">
    <source>
        <dbReference type="ARBA" id="ARBA00022588"/>
    </source>
</evidence>
<dbReference type="PROSITE" id="PS51019">
    <property type="entry name" value="REELIN"/>
    <property type="match status" value="1"/>
</dbReference>
<dbReference type="GO" id="GO:0016020">
    <property type="term" value="C:membrane"/>
    <property type="evidence" value="ECO:0007669"/>
    <property type="project" value="TreeGrafter"/>
</dbReference>
<protein>
    <submittedName>
        <fullName evidence="11">Putative reeler</fullName>
    </submittedName>
</protein>
<dbReference type="CDD" id="cd08544">
    <property type="entry name" value="Reeler"/>
    <property type="match status" value="1"/>
</dbReference>
<evidence type="ECO:0000256" key="9">
    <source>
        <dbReference type="SAM" id="SignalP"/>
    </source>
</evidence>
<dbReference type="InterPro" id="IPR051237">
    <property type="entry name" value="Ferric-chelate_Red/DefProt"/>
</dbReference>
<evidence type="ECO:0000256" key="6">
    <source>
        <dbReference type="ARBA" id="ARBA00022729"/>
    </source>
</evidence>
<feature type="signal peptide" evidence="9">
    <location>
        <begin position="1"/>
        <end position="19"/>
    </location>
</feature>
<dbReference type="PANTHER" id="PTHR45828:SF9">
    <property type="entry name" value="CELL WALL INTEGRITY AND STRESS RESPONSE COMPONENT 4-LIKE-RELATED"/>
    <property type="match status" value="1"/>
</dbReference>